<gene>
    <name evidence="3" type="ORF">FHG71_06670</name>
</gene>
<accession>A0A5C4NJX7</accession>
<evidence type="ECO:0000313" key="4">
    <source>
        <dbReference type="Proteomes" id="UP000305709"/>
    </source>
</evidence>
<evidence type="ECO:0000259" key="2">
    <source>
        <dbReference type="Pfam" id="PF01243"/>
    </source>
</evidence>
<dbReference type="AlphaFoldDB" id="A0A5C4NJX7"/>
<proteinExistence type="predicted"/>
<keyword evidence="1" id="KW-0175">Coiled coil</keyword>
<protein>
    <submittedName>
        <fullName evidence="3">Pyridoxamine 5-phosphate oxidase</fullName>
    </submittedName>
</protein>
<dbReference type="SUPFAM" id="SSF50475">
    <property type="entry name" value="FMN-binding split barrel"/>
    <property type="match status" value="1"/>
</dbReference>
<dbReference type="Pfam" id="PF01243">
    <property type="entry name" value="PNPOx_N"/>
    <property type="match status" value="1"/>
</dbReference>
<dbReference type="InterPro" id="IPR011576">
    <property type="entry name" value="Pyridox_Oxase_N"/>
</dbReference>
<keyword evidence="4" id="KW-1185">Reference proteome</keyword>
<sequence length="204" mass="22744">MTRRYQALLFTPEVRAAQARERSPAALGVPEAGEIEEPDRLGPEEIAFLRQRDSVYIASVGASGWPYVQHRGGPPGFLRVLGPDRIAFADLRGNRQYISLGNFAGDDRVALFAVDYPRRARLKLLGRVRVGEPDEVAEVMAAVEDPRWRARVERVLVIAVGAFDWNCPQGIVPRWTAEEIAPAMERLESRIAELEAEVARLKDG</sequence>
<dbReference type="Gene3D" id="2.30.110.10">
    <property type="entry name" value="Electron Transport, Fmn-binding Protein, Chain A"/>
    <property type="match status" value="1"/>
</dbReference>
<dbReference type="EMBL" id="VDFV01000005">
    <property type="protein sequence ID" value="TNC72977.1"/>
    <property type="molecule type" value="Genomic_DNA"/>
</dbReference>
<feature type="domain" description="Pyridoxamine 5'-phosphate oxidase N-terminal" evidence="2">
    <location>
        <begin position="47"/>
        <end position="139"/>
    </location>
</feature>
<evidence type="ECO:0000256" key="1">
    <source>
        <dbReference type="SAM" id="Coils"/>
    </source>
</evidence>
<reference evidence="3 4" key="1">
    <citation type="submission" date="2019-06" db="EMBL/GenBank/DDBJ databases">
        <authorList>
            <person name="Jiang L."/>
        </authorList>
    </citation>
    <scope>NUCLEOTIDE SEQUENCE [LARGE SCALE GENOMIC DNA]</scope>
    <source>
        <strain evidence="3 4">YIM 48858</strain>
    </source>
</reference>
<feature type="coiled-coil region" evidence="1">
    <location>
        <begin position="177"/>
        <end position="204"/>
    </location>
</feature>
<organism evidence="3 4">
    <name type="scientific">Rubellimicrobium roseum</name>
    <dbReference type="NCBI Taxonomy" id="687525"/>
    <lineage>
        <taxon>Bacteria</taxon>
        <taxon>Pseudomonadati</taxon>
        <taxon>Pseudomonadota</taxon>
        <taxon>Alphaproteobacteria</taxon>
        <taxon>Rhodobacterales</taxon>
        <taxon>Roseobacteraceae</taxon>
        <taxon>Rubellimicrobium</taxon>
    </lineage>
</organism>
<dbReference type="InterPro" id="IPR012349">
    <property type="entry name" value="Split_barrel_FMN-bd"/>
</dbReference>
<dbReference type="PANTHER" id="PTHR42815">
    <property type="entry name" value="FAD-BINDING, PUTATIVE (AFU_ORTHOLOGUE AFUA_6G07600)-RELATED"/>
    <property type="match status" value="1"/>
</dbReference>
<name>A0A5C4NJX7_9RHOB</name>
<evidence type="ECO:0000313" key="3">
    <source>
        <dbReference type="EMBL" id="TNC72977.1"/>
    </source>
</evidence>
<dbReference type="Proteomes" id="UP000305709">
    <property type="component" value="Unassembled WGS sequence"/>
</dbReference>
<dbReference type="RefSeq" id="WP_139080856.1">
    <property type="nucleotide sequence ID" value="NZ_VDFV01000005.1"/>
</dbReference>
<dbReference type="PANTHER" id="PTHR42815:SF2">
    <property type="entry name" value="FAD-BINDING, PUTATIVE (AFU_ORTHOLOGUE AFUA_6G07600)-RELATED"/>
    <property type="match status" value="1"/>
</dbReference>
<comment type="caution">
    <text evidence="3">The sequence shown here is derived from an EMBL/GenBank/DDBJ whole genome shotgun (WGS) entry which is preliminary data.</text>
</comment>
<dbReference type="OrthoDB" id="9790331at2"/>